<evidence type="ECO:0000313" key="2">
    <source>
        <dbReference type="Proteomes" id="UP000676967"/>
    </source>
</evidence>
<dbReference type="Pfam" id="PF13671">
    <property type="entry name" value="AAA_33"/>
    <property type="match status" value="1"/>
</dbReference>
<dbReference type="SUPFAM" id="SSF52540">
    <property type="entry name" value="P-loop containing nucleoside triphosphate hydrolases"/>
    <property type="match status" value="1"/>
</dbReference>
<accession>A0ABM7M7C9</accession>
<protein>
    <recommendedName>
        <fullName evidence="3">AAA domain-containing protein</fullName>
    </recommendedName>
</protein>
<dbReference type="InterPro" id="IPR027417">
    <property type="entry name" value="P-loop_NTPase"/>
</dbReference>
<organism evidence="1 2">
    <name type="scientific">Actinoplanes ianthinogenes</name>
    <dbReference type="NCBI Taxonomy" id="122358"/>
    <lineage>
        <taxon>Bacteria</taxon>
        <taxon>Bacillati</taxon>
        <taxon>Actinomycetota</taxon>
        <taxon>Actinomycetes</taxon>
        <taxon>Micromonosporales</taxon>
        <taxon>Micromonosporaceae</taxon>
        <taxon>Actinoplanes</taxon>
    </lineage>
</organism>
<evidence type="ECO:0000313" key="1">
    <source>
        <dbReference type="EMBL" id="BCJ47568.1"/>
    </source>
</evidence>
<dbReference type="Proteomes" id="UP000676967">
    <property type="component" value="Chromosome"/>
</dbReference>
<sequence>MRGYVLVGGWPGSGKTTLARALAPELGFAYLSKDEVKEALMDALGTPASVQESRALGTAAVHAVLRTARGCPAAVIDSTWFPYAVPLVLALPGPFVEVRCVLPVDVARRRYRSRVRDGRHLDRARTADELWGREVAPLGVGPLVQVGTDHAVDVADVAAAVRAALG</sequence>
<name>A0ABM7M7C9_9ACTN</name>
<dbReference type="Gene3D" id="3.40.50.300">
    <property type="entry name" value="P-loop containing nucleotide triphosphate hydrolases"/>
    <property type="match status" value="1"/>
</dbReference>
<keyword evidence="2" id="KW-1185">Reference proteome</keyword>
<dbReference type="EMBL" id="AP023356">
    <property type="protein sequence ID" value="BCJ47568.1"/>
    <property type="molecule type" value="Genomic_DNA"/>
</dbReference>
<evidence type="ECO:0008006" key="3">
    <source>
        <dbReference type="Google" id="ProtNLM"/>
    </source>
</evidence>
<proteinExistence type="predicted"/>
<reference evidence="1 2" key="1">
    <citation type="submission" date="2020-08" db="EMBL/GenBank/DDBJ databases">
        <title>Whole genome shotgun sequence of Actinoplanes ianthinogenes NBRC 13996.</title>
        <authorList>
            <person name="Komaki H."/>
            <person name="Tamura T."/>
        </authorList>
    </citation>
    <scope>NUCLEOTIDE SEQUENCE [LARGE SCALE GENOMIC DNA]</scope>
    <source>
        <strain evidence="1 2">NBRC 13996</strain>
    </source>
</reference>
<gene>
    <name evidence="1" type="ORF">Aiant_82250</name>
</gene>
<dbReference type="RefSeq" id="WP_189329963.1">
    <property type="nucleotide sequence ID" value="NZ_AP023356.1"/>
</dbReference>